<accession>A0A6J8EUI5</accession>
<dbReference type="PANTHER" id="PTHR19446">
    <property type="entry name" value="REVERSE TRANSCRIPTASES"/>
    <property type="match status" value="1"/>
</dbReference>
<evidence type="ECO:0000313" key="2">
    <source>
        <dbReference type="EMBL" id="CAC5422841.1"/>
    </source>
</evidence>
<dbReference type="Pfam" id="PF00078">
    <property type="entry name" value="RVT_1"/>
    <property type="match status" value="1"/>
</dbReference>
<keyword evidence="3" id="KW-1185">Reference proteome</keyword>
<organism evidence="2 3">
    <name type="scientific">Mytilus coruscus</name>
    <name type="common">Sea mussel</name>
    <dbReference type="NCBI Taxonomy" id="42192"/>
    <lineage>
        <taxon>Eukaryota</taxon>
        <taxon>Metazoa</taxon>
        <taxon>Spiralia</taxon>
        <taxon>Lophotrochozoa</taxon>
        <taxon>Mollusca</taxon>
        <taxon>Bivalvia</taxon>
        <taxon>Autobranchia</taxon>
        <taxon>Pteriomorphia</taxon>
        <taxon>Mytilida</taxon>
        <taxon>Mytiloidea</taxon>
        <taxon>Mytilidae</taxon>
        <taxon>Mytilinae</taxon>
        <taxon>Mytilus</taxon>
    </lineage>
</organism>
<feature type="domain" description="Reverse transcriptase" evidence="1">
    <location>
        <begin position="288"/>
        <end position="472"/>
    </location>
</feature>
<proteinExistence type="predicted"/>
<dbReference type="AlphaFoldDB" id="A0A6J8EUI5"/>
<dbReference type="EMBL" id="CACVKT020009701">
    <property type="protein sequence ID" value="CAC5422841.1"/>
    <property type="molecule type" value="Genomic_DNA"/>
</dbReference>
<sequence length="730" mass="83986">MNSEAQWRDLNDDLGVILETSLQGCVERRIETLTSLIYNIGKERFGVEKRKKKSNTKQTPNRREQKITQLRKELKDLNRRYKKSNEIEKLGIACITNSVREELRRTRRAEQLKNSNKKKAKNRANFIKNPYNYTKTLLGGERPGHLHCSKEEVEKYLHETHSDKERETPLGYCPRVEEEEQPTIEFETKEPTWKEVCEVVKKARTGSAPGYSGVPYKVYKKCPKILRKLWQLFRTLWKKGTIPESWQKAEGCFVPKEKYLFLCTGKQVDEKGGIAGFSGCVEHTSVLSQLIHEAKTGKKNVAVVWLDLANAYGSVPHKSIEMAMDHYHIPEHIKKIVQKYFGGIQLRFTVDNKTTAWQKLEKRIVTGCTISPILFIMSMNIIIMKAAERETRGPKTDSGIFLPATRGFMDDLTVTTSSHIQAKWILSALEEVVTWARMKFKPRKSRSMILRKGQITTKFQLKIQGDEIPTIVDNPIKCLGKWFDDTLKDNTSVKTVQTQVVEWLKKVDKSGLPGKFKAWIYQHGLLPRLTWLLMIYEMTATTVEAIERKINSHLRRWLGVPPSFTAIGLNSRSSQLQLPLTSTLEEYKVSKSKLVMTLRDSKDSKISKAGIQTRTGRKWSARTAVDQAESILHHKDIVGNTCTGRQGLGMTHFQQWSKATPKEKSSTVQSEIRTVEEEQRRAKAVELSRQGAWMKWNLPAVRQLGEVAERSSCWLWHRRDDLSWKPSADE</sequence>
<evidence type="ECO:0000259" key="1">
    <source>
        <dbReference type="Pfam" id="PF00078"/>
    </source>
</evidence>
<name>A0A6J8EUI5_MYTCO</name>
<dbReference type="InterPro" id="IPR000477">
    <property type="entry name" value="RT_dom"/>
</dbReference>
<gene>
    <name evidence="2" type="ORF">MCOR_54862</name>
</gene>
<evidence type="ECO:0000313" key="3">
    <source>
        <dbReference type="Proteomes" id="UP000507470"/>
    </source>
</evidence>
<dbReference type="OrthoDB" id="447743at2759"/>
<dbReference type="Proteomes" id="UP000507470">
    <property type="component" value="Unassembled WGS sequence"/>
</dbReference>
<reference evidence="2 3" key="1">
    <citation type="submission" date="2020-06" db="EMBL/GenBank/DDBJ databases">
        <authorList>
            <person name="Li R."/>
            <person name="Bekaert M."/>
        </authorList>
    </citation>
    <scope>NUCLEOTIDE SEQUENCE [LARGE SCALE GENOMIC DNA]</scope>
    <source>
        <strain evidence="3">wild</strain>
    </source>
</reference>
<protein>
    <recommendedName>
        <fullName evidence="1">Reverse transcriptase domain-containing protein</fullName>
    </recommendedName>
</protein>